<dbReference type="EMBL" id="BMAW01087746">
    <property type="protein sequence ID" value="GFS31331.1"/>
    <property type="molecule type" value="Genomic_DNA"/>
</dbReference>
<comment type="caution">
    <text evidence="1">The sequence shown here is derived from an EMBL/GenBank/DDBJ whole genome shotgun (WGS) entry which is preliminary data.</text>
</comment>
<protein>
    <submittedName>
        <fullName evidence="1">Uncharacterized protein</fullName>
    </submittedName>
</protein>
<gene>
    <name evidence="1" type="ORF">NPIL_604551</name>
</gene>
<evidence type="ECO:0000313" key="1">
    <source>
        <dbReference type="EMBL" id="GFS31331.1"/>
    </source>
</evidence>
<dbReference type="Proteomes" id="UP000887013">
    <property type="component" value="Unassembled WGS sequence"/>
</dbReference>
<organism evidence="1 2">
    <name type="scientific">Nephila pilipes</name>
    <name type="common">Giant wood spider</name>
    <name type="synonym">Nephila maculata</name>
    <dbReference type="NCBI Taxonomy" id="299642"/>
    <lineage>
        <taxon>Eukaryota</taxon>
        <taxon>Metazoa</taxon>
        <taxon>Ecdysozoa</taxon>
        <taxon>Arthropoda</taxon>
        <taxon>Chelicerata</taxon>
        <taxon>Arachnida</taxon>
        <taxon>Araneae</taxon>
        <taxon>Araneomorphae</taxon>
        <taxon>Entelegynae</taxon>
        <taxon>Araneoidea</taxon>
        <taxon>Nephilidae</taxon>
        <taxon>Nephila</taxon>
    </lineage>
</organism>
<proteinExistence type="predicted"/>
<sequence length="94" mass="10778">MFRKVLTKVQLLTSNLLQATSYPQNLSFASICSNVIVIYRRCKTVKLLLDYYRNLFGGAHQSQDRLSFNVQKGGDISTKRIFEASPRKMEFAIV</sequence>
<reference evidence="1" key="1">
    <citation type="submission" date="2020-08" db="EMBL/GenBank/DDBJ databases">
        <title>Multicomponent nature underlies the extraordinary mechanical properties of spider dragline silk.</title>
        <authorList>
            <person name="Kono N."/>
            <person name="Nakamura H."/>
            <person name="Mori M."/>
            <person name="Yoshida Y."/>
            <person name="Ohtoshi R."/>
            <person name="Malay A.D."/>
            <person name="Moran D.A.P."/>
            <person name="Tomita M."/>
            <person name="Numata K."/>
            <person name="Arakawa K."/>
        </authorList>
    </citation>
    <scope>NUCLEOTIDE SEQUENCE</scope>
</reference>
<evidence type="ECO:0000313" key="2">
    <source>
        <dbReference type="Proteomes" id="UP000887013"/>
    </source>
</evidence>
<dbReference type="AlphaFoldDB" id="A0A8X6I5N0"/>
<name>A0A8X6I5N0_NEPPI</name>
<keyword evidence="2" id="KW-1185">Reference proteome</keyword>
<accession>A0A8X6I5N0</accession>